<sequence length="114" mass="13419">MEIYREKIKYFSNYNYGNADKLCYYKGEWILLDGSNGYTDNYDPTNPHIIRDDKNGRDIMIFDGFVLGKGLDSWDLGFFGQESYVSMCDIFINNMNNGLIDEYLHNSETYIMKK</sequence>
<proteinExistence type="predicted"/>
<comment type="caution">
    <text evidence="1">The sequence shown here is derived from an EMBL/GenBank/DDBJ whole genome shotgun (WGS) entry which is preliminary data.</text>
</comment>
<evidence type="ECO:0000313" key="1">
    <source>
        <dbReference type="EMBL" id="GAH32813.1"/>
    </source>
</evidence>
<reference evidence="1" key="1">
    <citation type="journal article" date="2014" name="Front. Microbiol.">
        <title>High frequency of phylogenetically diverse reductive dehalogenase-homologous genes in deep subseafloor sedimentary metagenomes.</title>
        <authorList>
            <person name="Kawai M."/>
            <person name="Futagami T."/>
            <person name="Toyoda A."/>
            <person name="Takaki Y."/>
            <person name="Nishi S."/>
            <person name="Hori S."/>
            <person name="Arai W."/>
            <person name="Tsubouchi T."/>
            <person name="Morono Y."/>
            <person name="Uchiyama I."/>
            <person name="Ito T."/>
            <person name="Fujiyama A."/>
            <person name="Inagaki F."/>
            <person name="Takami H."/>
        </authorList>
    </citation>
    <scope>NUCLEOTIDE SEQUENCE</scope>
    <source>
        <strain evidence="1">Expedition CK06-06</strain>
    </source>
</reference>
<name>X1GIG9_9ZZZZ</name>
<organism evidence="1">
    <name type="scientific">marine sediment metagenome</name>
    <dbReference type="NCBI Taxonomy" id="412755"/>
    <lineage>
        <taxon>unclassified sequences</taxon>
        <taxon>metagenomes</taxon>
        <taxon>ecological metagenomes</taxon>
    </lineage>
</organism>
<gene>
    <name evidence="1" type="ORF">S03H2_23804</name>
</gene>
<dbReference type="EMBL" id="BARU01013071">
    <property type="protein sequence ID" value="GAH32813.1"/>
    <property type="molecule type" value="Genomic_DNA"/>
</dbReference>
<dbReference type="AlphaFoldDB" id="X1GIG9"/>
<accession>X1GIG9</accession>
<protein>
    <submittedName>
        <fullName evidence="1">Uncharacterized protein</fullName>
    </submittedName>
</protein>